<dbReference type="EMBL" id="FRAN01000005">
    <property type="protein sequence ID" value="SHL17144.1"/>
    <property type="molecule type" value="Genomic_DNA"/>
</dbReference>
<keyword evidence="2" id="KW-0808">Transferase</keyword>
<name>A0A1M6YFP9_HALPU</name>
<keyword evidence="1" id="KW-0472">Membrane</keyword>
<evidence type="ECO:0000313" key="2">
    <source>
        <dbReference type="EMBL" id="SHL17144.1"/>
    </source>
</evidence>
<dbReference type="AlphaFoldDB" id="A0A1M6YFP9"/>
<dbReference type="Gene3D" id="2.120.10.30">
    <property type="entry name" value="TolB, C-terminal domain"/>
    <property type="match status" value="1"/>
</dbReference>
<dbReference type="InterPro" id="IPR011042">
    <property type="entry name" value="6-blade_b-propeller_TolB-like"/>
</dbReference>
<evidence type="ECO:0000313" key="3">
    <source>
        <dbReference type="Proteomes" id="UP000184203"/>
    </source>
</evidence>
<organism evidence="2 3">
    <name type="scientific">Haladaptatus paucihalophilus DX253</name>
    <dbReference type="NCBI Taxonomy" id="797209"/>
    <lineage>
        <taxon>Archaea</taxon>
        <taxon>Methanobacteriati</taxon>
        <taxon>Methanobacteriota</taxon>
        <taxon>Stenosarchaea group</taxon>
        <taxon>Halobacteria</taxon>
        <taxon>Halobacteriales</taxon>
        <taxon>Haladaptataceae</taxon>
        <taxon>Haladaptatus</taxon>
    </lineage>
</organism>
<accession>A0A1M6YFP9</accession>
<keyword evidence="3" id="KW-1185">Reference proteome</keyword>
<dbReference type="SUPFAM" id="SSF63829">
    <property type="entry name" value="Calcium-dependent phosphotriesterase"/>
    <property type="match status" value="1"/>
</dbReference>
<dbReference type="Pfam" id="PF14269">
    <property type="entry name" value="Arylsulfotran_2"/>
    <property type="match status" value="1"/>
</dbReference>
<keyword evidence="1" id="KW-1133">Transmembrane helix</keyword>
<gene>
    <name evidence="2" type="ORF">SAMN05444342_3122</name>
</gene>
<sequence>MVSKRMLRLFFAGLVILSGVAVVNAYATNPGSSADFRGKTQSEIRAETGQMVPPRQNITVIATDSNSWLGREASGPRARAELVAFNPNGSILYYNDSHTRYWDVDPVKGTKTTVEYSYAEHLKKAECPTDWNLSRRNVDQETWDTYMDVHGEVGACTRNGIERVNLTTGHVTPIWSEVTPGKEATRYHDVDRLNETHFVVADIFLDRVFIVNTTSGTVGWTWNASDALSTSKTGGTYPDDWTHINNVQVLDDGRIAVSARNNDRVLFLDPGSGLEKNWTLGKEDDYDVLYEQHNPDFINESNGGPAELVADSENNRVVEYQRENGSWERTWTWQDSKMQWPRDADRLPNGHTLITDSNGNRVFEVNEKGKIVWDVQIAFPYEAERLGTGDESASGLSAQKAALKSRSNGFVNQFWIGVKDAIPGKYLNGLMYITPVWIGVPELFAILLGALSLLTWGLFELKWAGVFTSVRQRIESLNETR</sequence>
<reference evidence="3" key="1">
    <citation type="submission" date="2016-11" db="EMBL/GenBank/DDBJ databases">
        <authorList>
            <person name="Varghese N."/>
            <person name="Submissions S."/>
        </authorList>
    </citation>
    <scope>NUCLEOTIDE SEQUENCE [LARGE SCALE GENOMIC DNA]</scope>
    <source>
        <strain evidence="3">DX253</strain>
    </source>
</reference>
<dbReference type="InterPro" id="IPR039535">
    <property type="entry name" value="ASST-like"/>
</dbReference>
<proteinExistence type="predicted"/>
<feature type="transmembrane region" description="Helical" evidence="1">
    <location>
        <begin position="436"/>
        <end position="459"/>
    </location>
</feature>
<evidence type="ECO:0000256" key="1">
    <source>
        <dbReference type="SAM" id="Phobius"/>
    </source>
</evidence>
<keyword evidence="1" id="KW-0812">Transmembrane</keyword>
<protein>
    <submittedName>
        <fullName evidence="2">Arylsulfotransferase (ASST)</fullName>
    </submittedName>
</protein>
<dbReference type="Proteomes" id="UP000184203">
    <property type="component" value="Unassembled WGS sequence"/>
</dbReference>
<dbReference type="GO" id="GO:0016740">
    <property type="term" value="F:transferase activity"/>
    <property type="evidence" value="ECO:0007669"/>
    <property type="project" value="UniProtKB-KW"/>
</dbReference>